<dbReference type="InterPro" id="IPR041492">
    <property type="entry name" value="HAD_2"/>
</dbReference>
<dbReference type="SFLD" id="SFLDG01129">
    <property type="entry name" value="C1.5:_HAD__Beta-PGM__Phosphata"/>
    <property type="match status" value="1"/>
</dbReference>
<dbReference type="NCBIfam" id="TIGR01509">
    <property type="entry name" value="HAD-SF-IA-v3"/>
    <property type="match status" value="1"/>
</dbReference>
<dbReference type="PANTHER" id="PTHR46193:SF10">
    <property type="entry name" value="6-PHOSPHOGLUCONATE PHOSPHATASE"/>
    <property type="match status" value="1"/>
</dbReference>
<dbReference type="OrthoDB" id="9812856at2"/>
<evidence type="ECO:0000313" key="5">
    <source>
        <dbReference type="EMBL" id="RKR19435.1"/>
    </source>
</evidence>
<comment type="similarity">
    <text evidence="2">Belongs to the HAD-like hydrolase superfamily. CbbY/CbbZ/Gph/YieH family.</text>
</comment>
<dbReference type="InterPro" id="IPR023198">
    <property type="entry name" value="PGP-like_dom2"/>
</dbReference>
<comment type="caution">
    <text evidence="5">The sequence shown here is derived from an EMBL/GenBank/DDBJ whole genome shotgun (WGS) entry which is preliminary data.</text>
</comment>
<dbReference type="SFLD" id="SFLDG01135">
    <property type="entry name" value="C1.5.6:_HAD__Beta-PGM__Phospha"/>
    <property type="match status" value="1"/>
</dbReference>
<dbReference type="Pfam" id="PF13419">
    <property type="entry name" value="HAD_2"/>
    <property type="match status" value="1"/>
</dbReference>
<reference evidence="5 6" key="1">
    <citation type="submission" date="2018-10" db="EMBL/GenBank/DDBJ databases">
        <title>Genomic Encyclopedia of Type Strains, Phase IV (KMG-IV): sequencing the most valuable type-strain genomes for metagenomic binning, comparative biology and taxonomic classification.</title>
        <authorList>
            <person name="Goeker M."/>
        </authorList>
    </citation>
    <scope>NUCLEOTIDE SEQUENCE [LARGE SCALE GENOMIC DNA]</scope>
    <source>
        <strain evidence="5 6">DSM 25586</strain>
    </source>
</reference>
<dbReference type="InterPro" id="IPR051600">
    <property type="entry name" value="Beta-PGM-like"/>
</dbReference>
<keyword evidence="5" id="KW-0378">Hydrolase</keyword>
<evidence type="ECO:0000256" key="4">
    <source>
        <dbReference type="ARBA" id="ARBA00022842"/>
    </source>
</evidence>
<dbReference type="SUPFAM" id="SSF56784">
    <property type="entry name" value="HAD-like"/>
    <property type="match status" value="1"/>
</dbReference>
<dbReference type="Proteomes" id="UP000276055">
    <property type="component" value="Unassembled WGS sequence"/>
</dbReference>
<accession>A0A495ER22</accession>
<dbReference type="InterPro" id="IPR036412">
    <property type="entry name" value="HAD-like_sf"/>
</dbReference>
<dbReference type="CDD" id="cd07526">
    <property type="entry name" value="HAD_BPGM_like"/>
    <property type="match status" value="1"/>
</dbReference>
<dbReference type="RefSeq" id="WP_120953558.1">
    <property type="nucleotide sequence ID" value="NZ_RBIR01000004.1"/>
</dbReference>
<evidence type="ECO:0000256" key="3">
    <source>
        <dbReference type="ARBA" id="ARBA00022723"/>
    </source>
</evidence>
<proteinExistence type="inferred from homology"/>
<dbReference type="PANTHER" id="PTHR46193">
    <property type="entry name" value="6-PHOSPHOGLUCONATE PHOSPHATASE"/>
    <property type="match status" value="1"/>
</dbReference>
<protein>
    <submittedName>
        <fullName evidence="5">HAD superfamily hydrolase (TIGR01509 family)/HAD superfamily hydrolase (TIGR01549 family)</fullName>
    </submittedName>
</protein>
<sequence length="221" mass="24027">MISHNGFELVVFDCDGVLVDSEVISIRVDQRVLADLGWELELDEIVERFVGKSEAHFVAAVEQKLGVRLDEGWDRDYGHWYREAFERDLEAVDGIEEALDGLPLPHCVASSGSHDKMRRTLGKTGLLHRFQGRIFSATEVANGKPAPDLFLHAAESLNAAPERCAVVEDSAYGVQAARAAGMHVFAYAGGVTPAERLAGPGTTVFSDMRLLPELIAAGRPG</sequence>
<dbReference type="Gene3D" id="3.40.50.1000">
    <property type="entry name" value="HAD superfamily/HAD-like"/>
    <property type="match status" value="1"/>
</dbReference>
<keyword evidence="3" id="KW-0479">Metal-binding</keyword>
<dbReference type="Gene3D" id="1.10.150.240">
    <property type="entry name" value="Putative phosphatase, domain 2"/>
    <property type="match status" value="1"/>
</dbReference>
<organism evidence="5 6">
    <name type="scientific">Arthrobacter oryzae</name>
    <dbReference type="NCBI Taxonomy" id="409290"/>
    <lineage>
        <taxon>Bacteria</taxon>
        <taxon>Bacillati</taxon>
        <taxon>Actinomycetota</taxon>
        <taxon>Actinomycetes</taxon>
        <taxon>Micrococcales</taxon>
        <taxon>Micrococcaceae</taxon>
        <taxon>Arthrobacter</taxon>
    </lineage>
</organism>
<evidence type="ECO:0000256" key="2">
    <source>
        <dbReference type="ARBA" id="ARBA00006171"/>
    </source>
</evidence>
<dbReference type="EMBL" id="RBIR01000004">
    <property type="protein sequence ID" value="RKR19435.1"/>
    <property type="molecule type" value="Genomic_DNA"/>
</dbReference>
<name>A0A495ER22_9MICC</name>
<dbReference type="GO" id="GO:0016787">
    <property type="term" value="F:hydrolase activity"/>
    <property type="evidence" value="ECO:0007669"/>
    <property type="project" value="UniProtKB-KW"/>
</dbReference>
<keyword evidence="4" id="KW-0460">Magnesium</keyword>
<dbReference type="InterPro" id="IPR006439">
    <property type="entry name" value="HAD-SF_hydro_IA"/>
</dbReference>
<dbReference type="InterPro" id="IPR023214">
    <property type="entry name" value="HAD_sf"/>
</dbReference>
<gene>
    <name evidence="5" type="ORF">C8D78_2182</name>
</gene>
<dbReference type="SFLD" id="SFLDS00003">
    <property type="entry name" value="Haloacid_Dehalogenase"/>
    <property type="match status" value="1"/>
</dbReference>
<dbReference type="NCBIfam" id="TIGR01549">
    <property type="entry name" value="HAD-SF-IA-v1"/>
    <property type="match status" value="1"/>
</dbReference>
<dbReference type="AlphaFoldDB" id="A0A495ER22"/>
<comment type="cofactor">
    <cofactor evidence="1">
        <name>Mg(2+)</name>
        <dbReference type="ChEBI" id="CHEBI:18420"/>
    </cofactor>
</comment>
<evidence type="ECO:0000313" key="6">
    <source>
        <dbReference type="Proteomes" id="UP000276055"/>
    </source>
</evidence>
<evidence type="ECO:0000256" key="1">
    <source>
        <dbReference type="ARBA" id="ARBA00001946"/>
    </source>
</evidence>
<dbReference type="GO" id="GO:0046872">
    <property type="term" value="F:metal ion binding"/>
    <property type="evidence" value="ECO:0007669"/>
    <property type="project" value="UniProtKB-KW"/>
</dbReference>